<proteinExistence type="predicted"/>
<dbReference type="InterPro" id="IPR002562">
    <property type="entry name" value="3'-5'_exonuclease_dom"/>
</dbReference>
<evidence type="ECO:0000256" key="2">
    <source>
        <dbReference type="ARBA" id="ARBA00022801"/>
    </source>
</evidence>
<gene>
    <name evidence="4" type="ORF">FSB_LOCUS18276</name>
</gene>
<protein>
    <recommendedName>
        <fullName evidence="3">3'-5' exonuclease domain-containing protein</fullName>
    </recommendedName>
</protein>
<dbReference type="GO" id="GO:0006139">
    <property type="term" value="P:nucleobase-containing compound metabolic process"/>
    <property type="evidence" value="ECO:0007669"/>
    <property type="project" value="InterPro"/>
</dbReference>
<organism evidence="4">
    <name type="scientific">Fagus sylvatica</name>
    <name type="common">Beechnut</name>
    <dbReference type="NCBI Taxonomy" id="28930"/>
    <lineage>
        <taxon>Eukaryota</taxon>
        <taxon>Viridiplantae</taxon>
        <taxon>Streptophyta</taxon>
        <taxon>Embryophyta</taxon>
        <taxon>Tracheophyta</taxon>
        <taxon>Spermatophyta</taxon>
        <taxon>Magnoliopsida</taxon>
        <taxon>eudicotyledons</taxon>
        <taxon>Gunneridae</taxon>
        <taxon>Pentapetalae</taxon>
        <taxon>rosids</taxon>
        <taxon>fabids</taxon>
        <taxon>Fagales</taxon>
        <taxon>Fagaceae</taxon>
        <taxon>Fagus</taxon>
    </lineage>
</organism>
<sequence>MSGSHTHTLKFKSKEIRTTIISHELALEGGLKLLLSKLSRKRIVGLDIEKSFSSPGHGVVSDKVALLKLCAENDCLLVHLILFTQIPTFLAKFLNLLDVKFVGISIKQNLADLERDYGIKCRNAVELGPLAAYVRMKPILRSYSLTELLNFFCPFEKYYYYGKSTNVVFSDWGTSTLTMDQIRDASIEVNAIIMIMDRLRND</sequence>
<dbReference type="GO" id="GO:0008408">
    <property type="term" value="F:3'-5' exonuclease activity"/>
    <property type="evidence" value="ECO:0007669"/>
    <property type="project" value="InterPro"/>
</dbReference>
<dbReference type="InterPro" id="IPR051132">
    <property type="entry name" value="3-5_Exonuclease_domain"/>
</dbReference>
<feature type="domain" description="3'-5' exonuclease" evidence="3">
    <location>
        <begin position="31"/>
        <end position="201"/>
    </location>
</feature>
<dbReference type="GO" id="GO:0005634">
    <property type="term" value="C:nucleus"/>
    <property type="evidence" value="ECO:0007669"/>
    <property type="project" value="TreeGrafter"/>
</dbReference>
<dbReference type="Pfam" id="PF01612">
    <property type="entry name" value="DNA_pol_A_exo1"/>
    <property type="match status" value="1"/>
</dbReference>
<keyword evidence="2" id="KW-0378">Hydrolase</keyword>
<dbReference type="PANTHER" id="PTHR13620:SF121">
    <property type="entry name" value="EMB|CAB82946.1-RELATED"/>
    <property type="match status" value="1"/>
</dbReference>
<name>A0A2N9FUF2_FAGSY</name>
<accession>A0A2N9FUF2</accession>
<dbReference type="GO" id="GO:0003676">
    <property type="term" value="F:nucleic acid binding"/>
    <property type="evidence" value="ECO:0007669"/>
    <property type="project" value="InterPro"/>
</dbReference>
<dbReference type="GO" id="GO:0005737">
    <property type="term" value="C:cytoplasm"/>
    <property type="evidence" value="ECO:0007669"/>
    <property type="project" value="TreeGrafter"/>
</dbReference>
<dbReference type="Gene3D" id="3.30.420.10">
    <property type="entry name" value="Ribonuclease H-like superfamily/Ribonuclease H"/>
    <property type="match status" value="1"/>
</dbReference>
<dbReference type="PANTHER" id="PTHR13620">
    <property type="entry name" value="3-5 EXONUCLEASE"/>
    <property type="match status" value="1"/>
</dbReference>
<keyword evidence="1" id="KW-0540">Nuclease</keyword>
<dbReference type="SUPFAM" id="SSF53098">
    <property type="entry name" value="Ribonuclease H-like"/>
    <property type="match status" value="1"/>
</dbReference>
<evidence type="ECO:0000256" key="1">
    <source>
        <dbReference type="ARBA" id="ARBA00022722"/>
    </source>
</evidence>
<dbReference type="InterPro" id="IPR036397">
    <property type="entry name" value="RNaseH_sf"/>
</dbReference>
<dbReference type="InterPro" id="IPR012337">
    <property type="entry name" value="RNaseH-like_sf"/>
</dbReference>
<dbReference type="EMBL" id="OIVN01001144">
    <property type="protein sequence ID" value="SPC90394.1"/>
    <property type="molecule type" value="Genomic_DNA"/>
</dbReference>
<evidence type="ECO:0000259" key="3">
    <source>
        <dbReference type="Pfam" id="PF01612"/>
    </source>
</evidence>
<evidence type="ECO:0000313" key="4">
    <source>
        <dbReference type="EMBL" id="SPC90394.1"/>
    </source>
</evidence>
<reference evidence="4" key="1">
    <citation type="submission" date="2018-02" db="EMBL/GenBank/DDBJ databases">
        <authorList>
            <person name="Cohen D.B."/>
            <person name="Kent A.D."/>
        </authorList>
    </citation>
    <scope>NUCLEOTIDE SEQUENCE</scope>
</reference>
<dbReference type="AlphaFoldDB" id="A0A2N9FUF2"/>